<dbReference type="Proteomes" id="UP000192980">
    <property type="component" value="Unassembled WGS sequence"/>
</dbReference>
<dbReference type="InterPro" id="IPR036397">
    <property type="entry name" value="RNaseH_sf"/>
</dbReference>
<dbReference type="GO" id="GO:0005829">
    <property type="term" value="C:cytosol"/>
    <property type="evidence" value="ECO:0007669"/>
    <property type="project" value="TreeGrafter"/>
</dbReference>
<evidence type="ECO:0000313" key="5">
    <source>
        <dbReference type="Proteomes" id="UP000192980"/>
    </source>
</evidence>
<dbReference type="Gene3D" id="3.40.1440.10">
    <property type="entry name" value="GIY-YIG endonuclease"/>
    <property type="match status" value="1"/>
</dbReference>
<dbReference type="InterPro" id="IPR013520">
    <property type="entry name" value="Ribonucl_H"/>
</dbReference>
<dbReference type="Gene3D" id="3.30.420.10">
    <property type="entry name" value="Ribonuclease H-like superfamily/Ribonuclease H"/>
    <property type="match status" value="1"/>
</dbReference>
<dbReference type="SMART" id="SM00465">
    <property type="entry name" value="GIYc"/>
    <property type="match status" value="1"/>
</dbReference>
<proteinExistence type="predicted"/>
<dbReference type="RefSeq" id="WP_085471726.1">
    <property type="nucleotide sequence ID" value="NZ_FXAU01000001.1"/>
</dbReference>
<dbReference type="PROSITE" id="PS50164">
    <property type="entry name" value="GIY_YIG"/>
    <property type="match status" value="1"/>
</dbReference>
<dbReference type="CDD" id="cd06127">
    <property type="entry name" value="DEDDh"/>
    <property type="match status" value="1"/>
</dbReference>
<dbReference type="GO" id="GO:0006289">
    <property type="term" value="P:nucleotide-excision repair"/>
    <property type="evidence" value="ECO:0007669"/>
    <property type="project" value="InterPro"/>
</dbReference>
<reference evidence="4 5" key="1">
    <citation type="submission" date="2017-04" db="EMBL/GenBank/DDBJ databases">
        <authorList>
            <person name="Afonso C.L."/>
            <person name="Miller P.J."/>
            <person name="Scott M.A."/>
            <person name="Spackman E."/>
            <person name="Goraichik I."/>
            <person name="Dimitrov K.M."/>
            <person name="Suarez D.L."/>
            <person name="Swayne D.E."/>
        </authorList>
    </citation>
    <scope>NUCLEOTIDE SEQUENCE [LARGE SCALE GENOMIC DNA]</scope>
    <source>
        <strain evidence="4 5">DSM 22418</strain>
    </source>
</reference>
<dbReference type="STRING" id="561061.SAMN05660862_0901"/>
<organism evidence="4 5">
    <name type="scientific">Sphingobacterium psychroaquaticum</name>
    <dbReference type="NCBI Taxonomy" id="561061"/>
    <lineage>
        <taxon>Bacteria</taxon>
        <taxon>Pseudomonadati</taxon>
        <taxon>Bacteroidota</taxon>
        <taxon>Sphingobacteriia</taxon>
        <taxon>Sphingobacteriales</taxon>
        <taxon>Sphingobacteriaceae</taxon>
        <taxon>Sphingobacterium</taxon>
    </lineage>
</organism>
<evidence type="ECO:0000256" key="2">
    <source>
        <dbReference type="ARBA" id="ARBA00026073"/>
    </source>
</evidence>
<evidence type="ECO:0000256" key="1">
    <source>
        <dbReference type="ARBA" id="ARBA00025483"/>
    </source>
</evidence>
<protein>
    <submittedName>
        <fullName evidence="4">DNA polymerase-3 subunit epsilon</fullName>
    </submittedName>
</protein>
<evidence type="ECO:0000313" key="4">
    <source>
        <dbReference type="EMBL" id="SMG14885.1"/>
    </source>
</evidence>
<dbReference type="GO" id="GO:0003887">
    <property type="term" value="F:DNA-directed DNA polymerase activity"/>
    <property type="evidence" value="ECO:0007669"/>
    <property type="project" value="InterPro"/>
</dbReference>
<name>A0A1X7IJ77_9SPHI</name>
<keyword evidence="5" id="KW-1185">Reference proteome</keyword>
<evidence type="ECO:0000259" key="3">
    <source>
        <dbReference type="PROSITE" id="PS50164"/>
    </source>
</evidence>
<dbReference type="FunFam" id="3.30.420.10:FF:000045">
    <property type="entry name" value="3'-5' exonuclease DinG"/>
    <property type="match status" value="1"/>
</dbReference>
<dbReference type="GO" id="GO:0003677">
    <property type="term" value="F:DNA binding"/>
    <property type="evidence" value="ECO:0007669"/>
    <property type="project" value="InterPro"/>
</dbReference>
<dbReference type="EMBL" id="FXAU01000001">
    <property type="protein sequence ID" value="SMG14885.1"/>
    <property type="molecule type" value="Genomic_DNA"/>
</dbReference>
<dbReference type="PANTHER" id="PTHR30231">
    <property type="entry name" value="DNA POLYMERASE III SUBUNIT EPSILON"/>
    <property type="match status" value="1"/>
</dbReference>
<dbReference type="Pfam" id="PF01541">
    <property type="entry name" value="GIY-YIG"/>
    <property type="match status" value="1"/>
</dbReference>
<dbReference type="InterPro" id="IPR000305">
    <property type="entry name" value="GIY-YIG_endonuc"/>
</dbReference>
<comment type="subunit">
    <text evidence="2">DNA polymerase III contains a core (composed of alpha, epsilon and theta chains) that associates with a tau subunit. This core dimerizes to form the POLIII' complex. PolIII' associates with the gamma complex (composed of gamma, delta, delta', psi and chi chains) and with the beta chain to form the complete DNA polymerase III complex.</text>
</comment>
<dbReference type="NCBIfam" id="TIGR00573">
    <property type="entry name" value="dnaq"/>
    <property type="match status" value="1"/>
</dbReference>
<dbReference type="InterPro" id="IPR035901">
    <property type="entry name" value="GIY-YIG_endonuc_sf"/>
</dbReference>
<dbReference type="SMART" id="SM00479">
    <property type="entry name" value="EXOIII"/>
    <property type="match status" value="1"/>
</dbReference>
<accession>A0A1X7IJ77</accession>
<dbReference type="OrthoDB" id="9803913at2"/>
<dbReference type="GO" id="GO:0045004">
    <property type="term" value="P:DNA replication proofreading"/>
    <property type="evidence" value="ECO:0007669"/>
    <property type="project" value="TreeGrafter"/>
</dbReference>
<dbReference type="InterPro" id="IPR006054">
    <property type="entry name" value="DnaQ"/>
</dbReference>
<dbReference type="InterPro" id="IPR047296">
    <property type="entry name" value="GIY-YIG_UvrC_Cho"/>
</dbReference>
<feature type="domain" description="GIY-YIG" evidence="3">
    <location>
        <begin position="200"/>
        <end position="278"/>
    </location>
</feature>
<dbReference type="PANTHER" id="PTHR30231:SF41">
    <property type="entry name" value="DNA POLYMERASE III SUBUNIT EPSILON"/>
    <property type="match status" value="1"/>
</dbReference>
<dbReference type="SUPFAM" id="SSF82771">
    <property type="entry name" value="GIY-YIG endonuclease"/>
    <property type="match status" value="1"/>
</dbReference>
<dbReference type="Pfam" id="PF00929">
    <property type="entry name" value="RNase_T"/>
    <property type="match status" value="1"/>
</dbReference>
<dbReference type="InterPro" id="IPR012337">
    <property type="entry name" value="RNaseH-like_sf"/>
</dbReference>
<dbReference type="GO" id="GO:0008408">
    <property type="term" value="F:3'-5' exonuclease activity"/>
    <property type="evidence" value="ECO:0007669"/>
    <property type="project" value="TreeGrafter"/>
</dbReference>
<sequence length="458" mass="52870">MNKQKHFALVDIETTGSHAGGAKITEVAILIHNGKKVIERYHTLINPDVHIPYAIQTLTGISNEMVEDAPRFEEIAEDIFHLLQGKVFVAHNVNFDYSFLNKELKQSGYDWQAQKLCTVRLSRKILPGHRSYSLGNLCRALDIEITDRHRAMGDVEATVKLFDLLLAQDDEGHIQKSLQVNTAHRLPTHIPKEQFDKLPETTGVYILRNQKGKIVYVGKALNIKKRVFSHFSGNNSSLRRQQFINEVCHIDFEESGTELMALLMECQLIKKHWPIYNNALKKYEPKFVLFNYQDICGFEHLAITKSTAGVQGLQYFETAGEANIFLAKLMQEHQLSPSLCNYYSPGGKDKVLVTNKDEVEMPNLEDHNQTIYTLLEHLRLQQRSFILTDAGRHDEEQSYIYFKEEKLFAFGFIDDLNDWTEVEDIVSYKDKCISNHYMQTLVLRYAETNPEKVRMLQK</sequence>
<dbReference type="AlphaFoldDB" id="A0A1X7IJ77"/>
<comment type="function">
    <text evidence="1">DNA polymerase III is a complex, multichain enzyme responsible for most of the replicative synthesis in bacteria. The epsilon subunit contain the editing function and is a proofreading 3'-5' exonuclease.</text>
</comment>
<dbReference type="SUPFAM" id="SSF53098">
    <property type="entry name" value="Ribonuclease H-like"/>
    <property type="match status" value="1"/>
</dbReference>
<gene>
    <name evidence="4" type="ORF">SAMN05660862_0901</name>
</gene>
<dbReference type="CDD" id="cd10434">
    <property type="entry name" value="GIY-YIG_UvrC_Cho"/>
    <property type="match status" value="1"/>
</dbReference>